<organism evidence="9 10">
    <name type="scientific">Aerophobetes bacterium</name>
    <dbReference type="NCBI Taxonomy" id="2030807"/>
    <lineage>
        <taxon>Bacteria</taxon>
        <taxon>Candidatus Aerophobota</taxon>
    </lineage>
</organism>
<keyword evidence="3" id="KW-1003">Cell membrane</keyword>
<sequence>MKKLAVFAILTTIAFVLEVTVVGGRGIGWGRPDFLLILVVLWGWERGWKEGLLVGFAVGLLNDIFFSPLLGLSAFSLSLVGYLSGEIRERVYEENVVLLLMATGACSFLDGFTLSLLSFLFHFSSPVLGKLTYLTLISALYNCGLAFLIFVVRGFWKGRLY</sequence>
<feature type="transmembrane region" description="Helical" evidence="8">
    <location>
        <begin position="96"/>
        <end position="121"/>
    </location>
</feature>
<dbReference type="Proteomes" id="UP000316517">
    <property type="component" value="Unassembled WGS sequence"/>
</dbReference>
<evidence type="ECO:0000256" key="4">
    <source>
        <dbReference type="ARBA" id="ARBA00022692"/>
    </source>
</evidence>
<gene>
    <name evidence="9" type="primary">mreD</name>
    <name evidence="9" type="ORF">E3J68_00945</name>
</gene>
<dbReference type="EMBL" id="SOJT01000049">
    <property type="protein sequence ID" value="TET30109.1"/>
    <property type="molecule type" value="Genomic_DNA"/>
</dbReference>
<keyword evidence="7 8" id="KW-0472">Membrane</keyword>
<proteinExistence type="inferred from homology"/>
<dbReference type="InterPro" id="IPR007227">
    <property type="entry name" value="Cell_shape_determining_MreD"/>
</dbReference>
<evidence type="ECO:0000256" key="7">
    <source>
        <dbReference type="ARBA" id="ARBA00023136"/>
    </source>
</evidence>
<dbReference type="NCBIfam" id="TIGR03426">
    <property type="entry name" value="shape_MreD"/>
    <property type="match status" value="1"/>
</dbReference>
<dbReference type="GO" id="GO:0008360">
    <property type="term" value="P:regulation of cell shape"/>
    <property type="evidence" value="ECO:0007669"/>
    <property type="project" value="UniProtKB-KW"/>
</dbReference>
<keyword evidence="5" id="KW-0133">Cell shape</keyword>
<evidence type="ECO:0000256" key="8">
    <source>
        <dbReference type="SAM" id="Phobius"/>
    </source>
</evidence>
<evidence type="ECO:0000256" key="3">
    <source>
        <dbReference type="ARBA" id="ARBA00022475"/>
    </source>
</evidence>
<reference evidence="9 10" key="1">
    <citation type="submission" date="2019-03" db="EMBL/GenBank/DDBJ databases">
        <title>Metabolic potential of uncultured bacteria and archaea associated with petroleum seepage in deep-sea sediments.</title>
        <authorList>
            <person name="Dong X."/>
            <person name="Hubert C."/>
        </authorList>
    </citation>
    <scope>NUCLEOTIDE SEQUENCE [LARGE SCALE GENOMIC DNA]</scope>
    <source>
        <strain evidence="9">E44_bin3</strain>
    </source>
</reference>
<feature type="transmembrane region" description="Helical" evidence="8">
    <location>
        <begin position="133"/>
        <end position="156"/>
    </location>
</feature>
<dbReference type="GO" id="GO:0005886">
    <property type="term" value="C:plasma membrane"/>
    <property type="evidence" value="ECO:0007669"/>
    <property type="project" value="UniProtKB-SubCell"/>
</dbReference>
<comment type="subcellular location">
    <subcellularLocation>
        <location evidence="1">Cell membrane</location>
        <topology evidence="1">Multi-pass membrane protein</topology>
    </subcellularLocation>
</comment>
<dbReference type="AlphaFoldDB" id="A0A523TJN0"/>
<name>A0A523TJN0_UNCAE</name>
<evidence type="ECO:0000313" key="9">
    <source>
        <dbReference type="EMBL" id="TET30109.1"/>
    </source>
</evidence>
<protein>
    <submittedName>
        <fullName evidence="9">Rod shape-determining protein MreD</fullName>
    </submittedName>
</protein>
<evidence type="ECO:0000256" key="2">
    <source>
        <dbReference type="ARBA" id="ARBA00007776"/>
    </source>
</evidence>
<accession>A0A523TJN0</accession>
<evidence type="ECO:0000256" key="6">
    <source>
        <dbReference type="ARBA" id="ARBA00022989"/>
    </source>
</evidence>
<keyword evidence="6 8" id="KW-1133">Transmembrane helix</keyword>
<feature type="transmembrane region" description="Helical" evidence="8">
    <location>
        <begin position="64"/>
        <end position="84"/>
    </location>
</feature>
<dbReference type="Pfam" id="PF04093">
    <property type="entry name" value="MreD"/>
    <property type="match status" value="1"/>
</dbReference>
<evidence type="ECO:0000256" key="5">
    <source>
        <dbReference type="ARBA" id="ARBA00022960"/>
    </source>
</evidence>
<evidence type="ECO:0000313" key="10">
    <source>
        <dbReference type="Proteomes" id="UP000316517"/>
    </source>
</evidence>
<keyword evidence="4 8" id="KW-0812">Transmembrane</keyword>
<evidence type="ECO:0000256" key="1">
    <source>
        <dbReference type="ARBA" id="ARBA00004651"/>
    </source>
</evidence>
<comment type="similarity">
    <text evidence="2">Belongs to the MreD family.</text>
</comment>
<comment type="caution">
    <text evidence="9">The sequence shown here is derived from an EMBL/GenBank/DDBJ whole genome shotgun (WGS) entry which is preliminary data.</text>
</comment>